<reference evidence="1 2" key="1">
    <citation type="submission" date="2019-04" db="EMBL/GenBank/DDBJ databases">
        <title>Genome of a novel bacterium Candidatus Jettenia ecosi reconstructed from metagenome of an anammox bioreactor.</title>
        <authorList>
            <person name="Mardanov A.V."/>
            <person name="Beletsky A.V."/>
            <person name="Ravin N.V."/>
            <person name="Botchkova E.A."/>
            <person name="Litti Y.V."/>
            <person name="Nozhevnikova A.N."/>
        </authorList>
    </citation>
    <scope>NUCLEOTIDE SEQUENCE [LARGE SCALE GENOMIC DNA]</scope>
    <source>
        <strain evidence="1">J2</strain>
    </source>
</reference>
<organism evidence="1 2">
    <name type="scientific">Candidatus Jettenia ecosi</name>
    <dbReference type="NCBI Taxonomy" id="2494326"/>
    <lineage>
        <taxon>Bacteria</taxon>
        <taxon>Pseudomonadati</taxon>
        <taxon>Planctomycetota</taxon>
        <taxon>Candidatus Brocadiia</taxon>
        <taxon>Candidatus Brocadiales</taxon>
        <taxon>Candidatus Brocadiaceae</taxon>
        <taxon>Candidatus Jettenia</taxon>
    </lineage>
</organism>
<comment type="caution">
    <text evidence="1">The sequence shown here is derived from an EMBL/GenBank/DDBJ whole genome shotgun (WGS) entry which is preliminary data.</text>
</comment>
<evidence type="ECO:0000313" key="1">
    <source>
        <dbReference type="EMBL" id="TLD43124.1"/>
    </source>
</evidence>
<sequence>MIGDSTILKDHPTEENFYLLIRLGFKRQNPTAFYPPPNPLPRGDFLIPLLGRLGAYASS</sequence>
<gene>
    <name evidence="1" type="ORF">JETT_0559</name>
</gene>
<dbReference type="EMBL" id="SULG01000007">
    <property type="protein sequence ID" value="TLD43124.1"/>
    <property type="molecule type" value="Genomic_DNA"/>
</dbReference>
<evidence type="ECO:0000313" key="2">
    <source>
        <dbReference type="Proteomes" id="UP000319783"/>
    </source>
</evidence>
<dbReference type="AlphaFoldDB" id="A0A533QEN9"/>
<dbReference type="Proteomes" id="UP000319783">
    <property type="component" value="Unassembled WGS sequence"/>
</dbReference>
<protein>
    <submittedName>
        <fullName evidence="1">Uncharacterized protein</fullName>
    </submittedName>
</protein>
<name>A0A533QEN9_9BACT</name>
<accession>A0A533QEN9</accession>
<proteinExistence type="predicted"/>